<gene>
    <name evidence="2" type="ORF">ACG04R_08720</name>
</gene>
<dbReference type="PANTHER" id="PTHR32182">
    <property type="entry name" value="DNA REPLICATION AND REPAIR PROTEIN RECF"/>
    <property type="match status" value="1"/>
</dbReference>
<name>A0ABW7HAK3_9BURK</name>
<reference evidence="2 3" key="1">
    <citation type="submission" date="2024-08" db="EMBL/GenBank/DDBJ databases">
        <authorList>
            <person name="Lu H."/>
        </authorList>
    </citation>
    <scope>NUCLEOTIDE SEQUENCE [LARGE SCALE GENOMIC DNA]</scope>
    <source>
        <strain evidence="2 3">BYS78W</strain>
    </source>
</reference>
<dbReference type="InterPro" id="IPR027417">
    <property type="entry name" value="P-loop_NTPase"/>
</dbReference>
<dbReference type="Proteomes" id="UP001606134">
    <property type="component" value="Unassembled WGS sequence"/>
</dbReference>
<dbReference type="RefSeq" id="WP_394408226.1">
    <property type="nucleotide sequence ID" value="NZ_JBIGIC010000003.1"/>
</dbReference>
<comment type="caution">
    <text evidence="2">The sequence shown here is derived from an EMBL/GenBank/DDBJ whole genome shotgun (WGS) entry which is preliminary data.</text>
</comment>
<evidence type="ECO:0000313" key="3">
    <source>
        <dbReference type="Proteomes" id="UP001606134"/>
    </source>
</evidence>
<keyword evidence="3" id="KW-1185">Reference proteome</keyword>
<dbReference type="Gene3D" id="3.40.50.300">
    <property type="entry name" value="P-loop containing nucleotide triphosphate hydrolases"/>
    <property type="match status" value="1"/>
</dbReference>
<dbReference type="InterPro" id="IPR003959">
    <property type="entry name" value="ATPase_AAA_core"/>
</dbReference>
<proteinExistence type="predicted"/>
<feature type="domain" description="ATPase AAA-type core" evidence="1">
    <location>
        <begin position="23"/>
        <end position="395"/>
    </location>
</feature>
<evidence type="ECO:0000313" key="2">
    <source>
        <dbReference type="EMBL" id="MFG6486751.1"/>
    </source>
</evidence>
<protein>
    <submittedName>
        <fullName evidence="2">AAA family ATPase</fullName>
    </submittedName>
</protein>
<accession>A0ABW7HAK3</accession>
<evidence type="ECO:0000259" key="1">
    <source>
        <dbReference type="Pfam" id="PF13304"/>
    </source>
</evidence>
<dbReference type="Pfam" id="PF13304">
    <property type="entry name" value="AAA_21"/>
    <property type="match status" value="1"/>
</dbReference>
<sequence>MLTRLEIDGFKSFENLTIDLLPFTVVLGNNAAGKSNFFDAIQLLSRLATQDVAEAFKGMRGEPLELFRQTSKGERVKQIRLAAEVLVDPMVRDPWGSEVTLSHTRMRYEVTLERREVRGMERIQVAHEAATPIMKKDDRWADRLEPSKSFKGVHLRYARKNPWLTTEDLAEGRSFSIHQDGKAGRVRPASAAEASVLYSVTNAEFPHLFALREEMKHWRLLQLDPALLRRPVPATASDTLDADGANLAAVLAQLKAETATPQRPQGVLSDIAAELNDLIPGVTRLDASLHEASREYRIELTMRDGLPFTSRVISDGTLRVLALLTLLHDPRHRGLVCFEEPENGVHPGRIRPLVQRLKDMVTTPKEDVELVGHEQPATAPLCQLLLNSHSPVVLSALVDKSHQVIDGLVLFADTSSIVEKGATHSRRRTRLRPVKAQFQGKLFAEEFPPQGHVSDLEVVRVLETVTEEG</sequence>
<dbReference type="PANTHER" id="PTHR32182:SF22">
    <property type="entry name" value="ATP-DEPENDENT ENDONUCLEASE, OLD FAMILY-RELATED"/>
    <property type="match status" value="1"/>
</dbReference>
<dbReference type="SUPFAM" id="SSF52540">
    <property type="entry name" value="P-loop containing nucleoside triphosphate hydrolases"/>
    <property type="match status" value="1"/>
</dbReference>
<dbReference type="EMBL" id="JBIGIC010000003">
    <property type="protein sequence ID" value="MFG6486751.1"/>
    <property type="molecule type" value="Genomic_DNA"/>
</dbReference>
<organism evidence="2 3">
    <name type="scientific">Pelomonas candidula</name>
    <dbReference type="NCBI Taxonomy" id="3299025"/>
    <lineage>
        <taxon>Bacteria</taxon>
        <taxon>Pseudomonadati</taxon>
        <taxon>Pseudomonadota</taxon>
        <taxon>Betaproteobacteria</taxon>
        <taxon>Burkholderiales</taxon>
        <taxon>Sphaerotilaceae</taxon>
        <taxon>Roseateles</taxon>
    </lineage>
</organism>